<name>R7TDP2_CAPTE</name>
<dbReference type="EMBL" id="KB310396">
    <property type="protein sequence ID" value="ELT91632.1"/>
    <property type="molecule type" value="Genomic_DNA"/>
</dbReference>
<evidence type="ECO:0000256" key="4">
    <source>
        <dbReference type="PIRNR" id="PIRNR006230"/>
    </source>
</evidence>
<organism evidence="7">
    <name type="scientific">Capitella teleta</name>
    <name type="common">Polychaete worm</name>
    <dbReference type="NCBI Taxonomy" id="283909"/>
    <lineage>
        <taxon>Eukaryota</taxon>
        <taxon>Metazoa</taxon>
        <taxon>Spiralia</taxon>
        <taxon>Lophotrochozoa</taxon>
        <taxon>Annelida</taxon>
        <taxon>Polychaeta</taxon>
        <taxon>Sedentaria</taxon>
        <taxon>Scolecida</taxon>
        <taxon>Capitellidae</taxon>
        <taxon>Capitella</taxon>
    </lineage>
</organism>
<dbReference type="InterPro" id="IPR027417">
    <property type="entry name" value="P-loop_NTPase"/>
</dbReference>
<evidence type="ECO:0000256" key="1">
    <source>
        <dbReference type="ARBA" id="ARBA00022741"/>
    </source>
</evidence>
<dbReference type="InterPro" id="IPR016478">
    <property type="entry name" value="GTPase_MTG1"/>
</dbReference>
<dbReference type="GO" id="GO:0003924">
    <property type="term" value="F:GTPase activity"/>
    <property type="evidence" value="ECO:0007669"/>
    <property type="project" value="TreeGrafter"/>
</dbReference>
<dbReference type="Gene3D" id="3.40.50.300">
    <property type="entry name" value="P-loop containing nucleotide triphosphate hydrolases"/>
    <property type="match status" value="1"/>
</dbReference>
<dbReference type="Pfam" id="PF01926">
    <property type="entry name" value="MMR_HSR1"/>
    <property type="match status" value="1"/>
</dbReference>
<dbReference type="GO" id="GO:0032543">
    <property type="term" value="P:mitochondrial translation"/>
    <property type="evidence" value="ECO:0007669"/>
    <property type="project" value="TreeGrafter"/>
</dbReference>
<dbReference type="FunCoup" id="R7TDP2">
    <property type="interactions" value="1926"/>
</dbReference>
<dbReference type="PANTHER" id="PTHR45782:SF4">
    <property type="entry name" value="MITOCHONDRIAL RIBOSOME-ASSOCIATED GTPASE 1"/>
    <property type="match status" value="1"/>
</dbReference>
<evidence type="ECO:0000313" key="8">
    <source>
        <dbReference type="EnsemblMetazoa" id="CapteP136843"/>
    </source>
</evidence>
<reference evidence="8" key="3">
    <citation type="submission" date="2015-06" db="UniProtKB">
        <authorList>
            <consortium name="EnsemblMetazoa"/>
        </authorList>
    </citation>
    <scope>IDENTIFICATION</scope>
</reference>
<dbReference type="Proteomes" id="UP000014760">
    <property type="component" value="Unassembled WGS sequence"/>
</dbReference>
<dbReference type="OrthoDB" id="269151at2759"/>
<dbReference type="HOGENOM" id="CLU_011106_0_2_1"/>
<comment type="similarity">
    <text evidence="4">Belongs to the TRAFAC class YlqF/YawG GTPase family. MTG1 subfamily.</text>
</comment>
<dbReference type="PANTHER" id="PTHR45782">
    <property type="entry name" value="MITOCHONDRIAL RIBOSOME-ASSOCIATED GTPASE 1"/>
    <property type="match status" value="1"/>
</dbReference>
<accession>R7TDP2</accession>
<protein>
    <recommendedName>
        <fullName evidence="4">Mitochondrial GTPase 1</fullName>
    </recommendedName>
</protein>
<proteinExistence type="inferred from homology"/>
<reference evidence="9" key="1">
    <citation type="submission" date="2012-12" db="EMBL/GenBank/DDBJ databases">
        <authorList>
            <person name="Hellsten U."/>
            <person name="Grimwood J."/>
            <person name="Chapman J.A."/>
            <person name="Shapiro H."/>
            <person name="Aerts A."/>
            <person name="Otillar R.P."/>
            <person name="Terry A.Y."/>
            <person name="Boore J.L."/>
            <person name="Simakov O."/>
            <person name="Marletaz F."/>
            <person name="Cho S.-J."/>
            <person name="Edsinger-Gonzales E."/>
            <person name="Havlak P."/>
            <person name="Kuo D.-H."/>
            <person name="Larsson T."/>
            <person name="Lv J."/>
            <person name="Arendt D."/>
            <person name="Savage R."/>
            <person name="Osoegawa K."/>
            <person name="de Jong P."/>
            <person name="Lindberg D.R."/>
            <person name="Seaver E.C."/>
            <person name="Weisblat D.A."/>
            <person name="Putnam N.H."/>
            <person name="Grigoriev I.V."/>
            <person name="Rokhsar D.S."/>
        </authorList>
    </citation>
    <scope>NUCLEOTIDE SEQUENCE</scope>
    <source>
        <strain evidence="9">I ESC-2004</strain>
    </source>
</reference>
<dbReference type="OMA" id="GVLWPKF"/>
<dbReference type="STRING" id="283909.R7TDP2"/>
<dbReference type="InterPro" id="IPR023179">
    <property type="entry name" value="GTP-bd_ortho_bundle_sf"/>
</dbReference>
<comment type="function">
    <text evidence="3 4">Plays a role in the regulation of the mitochondrial ribosome assembly and of translational activity. Displays mitochondrial GTPase activity.</text>
</comment>
<dbReference type="AlphaFoldDB" id="R7TDP2"/>
<dbReference type="Gene3D" id="1.10.1580.10">
    <property type="match status" value="1"/>
</dbReference>
<evidence type="ECO:0000313" key="7">
    <source>
        <dbReference type="EMBL" id="ELT91632.1"/>
    </source>
</evidence>
<evidence type="ECO:0000256" key="5">
    <source>
        <dbReference type="PIRSR" id="PIRSR006230-1"/>
    </source>
</evidence>
<dbReference type="CDD" id="cd01856">
    <property type="entry name" value="YlqF"/>
    <property type="match status" value="1"/>
</dbReference>
<sequence length="325" mass="37346">MPSPFRQSFKFVSKDVLHYFPGHMSRGLDRMQSKLKDIDLIIEVHDARIPLSCRNQQFKETLLIRPHLLIMNKIDVGDRRQFYHAKEVLKTQGDQYTIATNLAKGHNKIITQKIMPVALSILEDAPRYHRAEVDHYNMLVIGLPNVGKSTLINMWRKAQLGLGKATPAGAQAGVTMSVMEKIKVNDNPRIYLYDTPGIRPCNVADMHEGMKMALVGTIRDHLIGEDVIVDYLLYWLNKHEYFYYVIFYNMPDAVDNVYDFLGFVARSRGLNDSSSLLTGGYMFMPNYIRAANIVLSDFRTGKLGKFNLDEDLLRELRPRVFEETI</sequence>
<feature type="binding site" evidence="5">
    <location>
        <begin position="72"/>
        <end position="75"/>
    </location>
    <ligand>
        <name>GTP</name>
        <dbReference type="ChEBI" id="CHEBI:37565"/>
    </ligand>
</feature>
<dbReference type="EMBL" id="AMQN01013683">
    <property type="status" value="NOT_ANNOTATED_CDS"/>
    <property type="molecule type" value="Genomic_DNA"/>
</dbReference>
<dbReference type="EnsemblMetazoa" id="CapteT136843">
    <property type="protein sequence ID" value="CapteP136843"/>
    <property type="gene ID" value="CapteG136843"/>
</dbReference>
<keyword evidence="1 4" id="KW-0547">Nucleotide-binding</keyword>
<dbReference type="GO" id="GO:0005743">
    <property type="term" value="C:mitochondrial inner membrane"/>
    <property type="evidence" value="ECO:0007669"/>
    <property type="project" value="UniProtKB-SubCell"/>
</dbReference>
<keyword evidence="9" id="KW-1185">Reference proteome</keyword>
<keyword evidence="2 4" id="KW-0342">GTP-binding</keyword>
<evidence type="ECO:0000259" key="6">
    <source>
        <dbReference type="Pfam" id="PF01926"/>
    </source>
</evidence>
<dbReference type="GO" id="GO:0005525">
    <property type="term" value="F:GTP binding"/>
    <property type="evidence" value="ECO:0007669"/>
    <property type="project" value="UniProtKB-KW"/>
</dbReference>
<keyword evidence="4" id="KW-0496">Mitochondrion</keyword>
<dbReference type="InterPro" id="IPR006073">
    <property type="entry name" value="GTP-bd"/>
</dbReference>
<gene>
    <name evidence="7" type="ORF">CAPTEDRAFT_136843</name>
</gene>
<evidence type="ECO:0000313" key="9">
    <source>
        <dbReference type="Proteomes" id="UP000014760"/>
    </source>
</evidence>
<feature type="domain" description="G" evidence="6">
    <location>
        <begin position="138"/>
        <end position="214"/>
    </location>
</feature>
<dbReference type="FunFam" id="1.10.1580.10:FF:000004">
    <property type="entry name" value="Mitochondrial GTPase 1"/>
    <property type="match status" value="1"/>
</dbReference>
<feature type="binding site" evidence="5">
    <location>
        <begin position="145"/>
        <end position="150"/>
    </location>
    <ligand>
        <name>GTP</name>
        <dbReference type="ChEBI" id="CHEBI:37565"/>
    </ligand>
</feature>
<comment type="subcellular location">
    <subcellularLocation>
        <location evidence="4">Mitochondrion inner membrane</location>
        <topology evidence="4">Peripheral membrane protein</topology>
    </subcellularLocation>
</comment>
<dbReference type="SUPFAM" id="SSF52540">
    <property type="entry name" value="P-loop containing nucleoside triphosphate hydrolases"/>
    <property type="match status" value="1"/>
</dbReference>
<evidence type="ECO:0000256" key="2">
    <source>
        <dbReference type="ARBA" id="ARBA00023134"/>
    </source>
</evidence>
<evidence type="ECO:0000256" key="3">
    <source>
        <dbReference type="ARBA" id="ARBA00045284"/>
    </source>
</evidence>
<dbReference type="PIRSF" id="PIRSF006230">
    <property type="entry name" value="MG442"/>
    <property type="match status" value="1"/>
</dbReference>
<reference evidence="7 9" key="2">
    <citation type="journal article" date="2013" name="Nature">
        <title>Insights into bilaterian evolution from three spiralian genomes.</title>
        <authorList>
            <person name="Simakov O."/>
            <person name="Marletaz F."/>
            <person name="Cho S.J."/>
            <person name="Edsinger-Gonzales E."/>
            <person name="Havlak P."/>
            <person name="Hellsten U."/>
            <person name="Kuo D.H."/>
            <person name="Larsson T."/>
            <person name="Lv J."/>
            <person name="Arendt D."/>
            <person name="Savage R."/>
            <person name="Osoegawa K."/>
            <person name="de Jong P."/>
            <person name="Grimwood J."/>
            <person name="Chapman J.A."/>
            <person name="Shapiro H."/>
            <person name="Aerts A."/>
            <person name="Otillar R.P."/>
            <person name="Terry A.Y."/>
            <person name="Boore J.L."/>
            <person name="Grigoriev I.V."/>
            <person name="Lindberg D.R."/>
            <person name="Seaver E.C."/>
            <person name="Weisblat D.A."/>
            <person name="Putnam N.H."/>
            <person name="Rokhsar D.S."/>
        </authorList>
    </citation>
    <scope>NUCLEOTIDE SEQUENCE</scope>
    <source>
        <strain evidence="7 9">I ESC-2004</strain>
    </source>
</reference>
<feature type="binding site" evidence="5">
    <location>
        <position position="197"/>
    </location>
    <ligand>
        <name>GTP</name>
        <dbReference type="ChEBI" id="CHEBI:37565"/>
    </ligand>
</feature>